<evidence type="ECO:0000256" key="1">
    <source>
        <dbReference type="ARBA" id="ARBA00004123"/>
    </source>
</evidence>
<keyword evidence="11" id="KW-1185">Reference proteome</keyword>
<dbReference type="HOGENOM" id="CLU_003246_0_1_1"/>
<comment type="subcellular location">
    <subcellularLocation>
        <location evidence="1">Nucleus</location>
    </subcellularLocation>
</comment>
<dbReference type="GO" id="GO:0005681">
    <property type="term" value="C:spliceosomal complex"/>
    <property type="evidence" value="ECO:0007669"/>
    <property type="project" value="UniProtKB-KW"/>
</dbReference>
<feature type="domain" description="RSE1/DDB1/CPSF1 first beta-propeller" evidence="8">
    <location>
        <begin position="42"/>
        <end position="405"/>
    </location>
</feature>
<dbReference type="GO" id="GO:0008380">
    <property type="term" value="P:RNA splicing"/>
    <property type="evidence" value="ECO:0007669"/>
    <property type="project" value="UniProtKB-KW"/>
</dbReference>
<evidence type="ECO:0000259" key="7">
    <source>
        <dbReference type="Pfam" id="PF03178"/>
    </source>
</evidence>
<dbReference type="STRING" id="294747.C5M9Q6"/>
<evidence type="ECO:0000259" key="9">
    <source>
        <dbReference type="Pfam" id="PF23726"/>
    </source>
</evidence>
<dbReference type="InterPro" id="IPR004871">
    <property type="entry name" value="RSE1/DDB1/CPSF1_C"/>
</dbReference>
<evidence type="ECO:0000256" key="5">
    <source>
        <dbReference type="ARBA" id="ARBA00023242"/>
    </source>
</evidence>
<dbReference type="GeneID" id="8296920"/>
<dbReference type="Proteomes" id="UP000002037">
    <property type="component" value="Unassembled WGS sequence"/>
</dbReference>
<dbReference type="OrthoDB" id="436637at2759"/>
<evidence type="ECO:0000313" key="10">
    <source>
        <dbReference type="EMBL" id="EER33400.1"/>
    </source>
</evidence>
<dbReference type="eggNOG" id="KOG1898">
    <property type="taxonomic scope" value="Eukaryota"/>
</dbReference>
<reference evidence="10 11" key="1">
    <citation type="journal article" date="2009" name="Nature">
        <title>Evolution of pathogenicity and sexual reproduction in eight Candida genomes.</title>
        <authorList>
            <person name="Butler G."/>
            <person name="Rasmussen M.D."/>
            <person name="Lin M.F."/>
            <person name="Santos M.A."/>
            <person name="Sakthikumar S."/>
            <person name="Munro C.A."/>
            <person name="Rheinbay E."/>
            <person name="Grabherr M."/>
            <person name="Forche A."/>
            <person name="Reedy J.L."/>
            <person name="Agrafioti I."/>
            <person name="Arnaud M.B."/>
            <person name="Bates S."/>
            <person name="Brown A.J."/>
            <person name="Brunke S."/>
            <person name="Costanzo M.C."/>
            <person name="Fitzpatrick D.A."/>
            <person name="de Groot P.W."/>
            <person name="Harris D."/>
            <person name="Hoyer L.L."/>
            <person name="Hube B."/>
            <person name="Klis F.M."/>
            <person name="Kodira C."/>
            <person name="Lennard N."/>
            <person name="Logue M.E."/>
            <person name="Martin R."/>
            <person name="Neiman A.M."/>
            <person name="Nikolaou E."/>
            <person name="Quail M.A."/>
            <person name="Quinn J."/>
            <person name="Santos M.C."/>
            <person name="Schmitzberger F.F."/>
            <person name="Sherlock G."/>
            <person name="Shah P."/>
            <person name="Silverstein K.A."/>
            <person name="Skrzypek M.S."/>
            <person name="Soll D."/>
            <person name="Staggs R."/>
            <person name="Stansfield I."/>
            <person name="Stumpf M.P."/>
            <person name="Sudbery P.E."/>
            <person name="Srikantha T."/>
            <person name="Zeng Q."/>
            <person name="Berman J."/>
            <person name="Berriman M."/>
            <person name="Heitman J."/>
            <person name="Gow N.A."/>
            <person name="Lorenz M.C."/>
            <person name="Birren B.W."/>
            <person name="Kellis M."/>
            <person name="Cuomo C.A."/>
        </authorList>
    </citation>
    <scope>NUCLEOTIDE SEQUENCE [LARGE SCALE GENOMIC DNA]</scope>
    <source>
        <strain evidence="11">ATCC MYA-3404 / T1</strain>
    </source>
</reference>
<evidence type="ECO:0000313" key="11">
    <source>
        <dbReference type="Proteomes" id="UP000002037"/>
    </source>
</evidence>
<dbReference type="Pfam" id="PF23726">
    <property type="entry name" value="Beta-prop_RSE1_2nd"/>
    <property type="match status" value="1"/>
</dbReference>
<keyword evidence="5" id="KW-0539">Nucleus</keyword>
<organism evidence="10 11">
    <name type="scientific">Candida tropicalis (strain ATCC MYA-3404 / T1)</name>
    <name type="common">Yeast</name>
    <dbReference type="NCBI Taxonomy" id="294747"/>
    <lineage>
        <taxon>Eukaryota</taxon>
        <taxon>Fungi</taxon>
        <taxon>Dikarya</taxon>
        <taxon>Ascomycota</taxon>
        <taxon>Saccharomycotina</taxon>
        <taxon>Pichiomycetes</taxon>
        <taxon>Debaryomycetaceae</taxon>
        <taxon>Candida/Lodderomyces clade</taxon>
        <taxon>Candida</taxon>
    </lineage>
</organism>
<dbReference type="FunFam" id="2.130.10.10:FF:000031">
    <property type="entry name" value="Splicing factor 3b subunit 3"/>
    <property type="match status" value="1"/>
</dbReference>
<gene>
    <name evidence="10" type="ORF">CTRG_02218</name>
</gene>
<name>C5M9Q6_CANTT</name>
<dbReference type="KEGG" id="ctp:CTRG_02218"/>
<dbReference type="PANTHER" id="PTHR10644">
    <property type="entry name" value="DNA REPAIR/RNA PROCESSING CPSF FAMILY"/>
    <property type="match status" value="1"/>
</dbReference>
<evidence type="ECO:0000256" key="4">
    <source>
        <dbReference type="ARBA" id="ARBA00023187"/>
    </source>
</evidence>
<comment type="similarity">
    <text evidence="6">Belongs to the RSE1 family.</text>
</comment>
<evidence type="ECO:0000256" key="2">
    <source>
        <dbReference type="ARBA" id="ARBA00022664"/>
    </source>
</evidence>
<proteinExistence type="inferred from homology"/>
<dbReference type="GO" id="GO:0003676">
    <property type="term" value="F:nucleic acid binding"/>
    <property type="evidence" value="ECO:0007669"/>
    <property type="project" value="InterPro"/>
</dbReference>
<dbReference type="InterPro" id="IPR050358">
    <property type="entry name" value="RSE1/DDB1/CFT1"/>
</dbReference>
<protein>
    <recommendedName>
        <fullName evidence="12">Pre-mRNA-splicing factor RSE1</fullName>
    </recommendedName>
</protein>
<feature type="domain" description="RSE1/DDB1/CPSF1 second beta-propeller" evidence="9">
    <location>
        <begin position="441"/>
        <end position="760"/>
    </location>
</feature>
<keyword evidence="2" id="KW-0507">mRNA processing</keyword>
<dbReference type="Gene3D" id="2.130.10.10">
    <property type="entry name" value="YVTN repeat-like/Quinoprotein amine dehydrogenase"/>
    <property type="match status" value="3"/>
</dbReference>
<dbReference type="Pfam" id="PF10433">
    <property type="entry name" value="Beta-prop_RSE1_1st"/>
    <property type="match status" value="1"/>
</dbReference>
<sequence length="1053" mass="118771">MLINDDSLYLYNLTLKPGSHYTQSIVGQFYPSINDDNDDDRKKKPQQLILVSSTTLQLYEILPDSGKLQIKTSQNLLGTINKVEKISIEEKHDSLVITSDSGNISILEYSTKEERFISKGQESMTKNGWNRSYVGEYLAIDPENRCILVSAMERNKLIYKIESKELSSPLESTSKGVLTLETVALNTDHGNPLFAALEINQDKEIVLNYYELDRGLNHIVKKRSSVSEKPPQDANHLISLPGPVGGIMVCGKNWMFYENFDSSQRIYLPLPRRKGNEDSIIVNHVTHILKKQKFFVLIQNTLGDLFKLVIEYDSDREIIRDITITYFDTILPCISLNIFKSGLLFANVLNNNRSLYQFEKLGDELTETDLIIKSSDYDDYKSVIKPTKVITFDLKSLTNLALIDTLETLSPILDAKSIDSKLVTLSSHSYLKTVTHGIPTSTMVESPLPVIPTDIFTTKLSFESENDEYLVISSSLSSKTLVLSIGEVVEDVEDSEFVLDQPTIAVQQVGKNSVVQIYTNGIKHVRQINGEKKKITDWLPPAGITITHAATNNQQVLIALSNLEVVYFEIDHLDDQLIEYQERLELSSSTTALAIEEHTNNHHQSPFAIIGCSDETIQVVSLKQQNCLEIQSIQALSSNCSSVKMIKLGKDLMVHIGMNNGVYARIKIDPINGKLSDSRIKYLGSKPVKLNIVKINKEITGVLAVSSKSWIGYYYKHEFKTTPLLDISVSLIDGCSFSSEDIGGDAIVAISGNDLIIFTLGSEEDEGLFDPSRDFTIAKTKLRYTPRKLLTYEDRLVVAETEYNIKGPYKSSINGDIKETIDEEHYETFGYERKPKSWSSCLQVFATNDLNTVLQSIEFKSNESIVSSTMVKFDKNSPYIIIGITTNQTFLPNSHGKSYLFTFKVSKNKTLQFMHKTEIEEIPQVVSNFHNKLLVASKNIIRLYELGQKQLLKKSTTVINFLTNIIKIIPQSNRIIISDSHSSSIVFAKFDNLENQFIPIADDIIKRQVISMFPIDSDTILTSDKFGNLGVSRIDENISRQIEEKKRKEQIMN</sequence>
<keyword evidence="4" id="KW-0508">mRNA splicing</keyword>
<dbReference type="GO" id="GO:0006397">
    <property type="term" value="P:mRNA processing"/>
    <property type="evidence" value="ECO:0007669"/>
    <property type="project" value="UniProtKB-KW"/>
</dbReference>
<dbReference type="EMBL" id="GG692397">
    <property type="protein sequence ID" value="EER33400.1"/>
    <property type="molecule type" value="Genomic_DNA"/>
</dbReference>
<dbReference type="VEuPathDB" id="FungiDB:CTRG_02218"/>
<dbReference type="InterPro" id="IPR058543">
    <property type="entry name" value="Beta-prop_RSE1/DDB1/CPSF1_2nd"/>
</dbReference>
<evidence type="ECO:0000256" key="6">
    <source>
        <dbReference type="ARBA" id="ARBA00038266"/>
    </source>
</evidence>
<evidence type="ECO:0000259" key="8">
    <source>
        <dbReference type="Pfam" id="PF10433"/>
    </source>
</evidence>
<dbReference type="AlphaFoldDB" id="C5M9Q6"/>
<keyword evidence="3" id="KW-0747">Spliceosome</keyword>
<evidence type="ECO:0000256" key="3">
    <source>
        <dbReference type="ARBA" id="ARBA00022728"/>
    </source>
</evidence>
<dbReference type="RefSeq" id="XP_002547921.1">
    <property type="nucleotide sequence ID" value="XM_002547875.1"/>
</dbReference>
<dbReference type="InterPro" id="IPR015943">
    <property type="entry name" value="WD40/YVTN_repeat-like_dom_sf"/>
</dbReference>
<feature type="domain" description="RSE1/DDB1/CPSF1 C-terminal" evidence="7">
    <location>
        <begin position="840"/>
        <end position="1050"/>
    </location>
</feature>
<dbReference type="InterPro" id="IPR018846">
    <property type="entry name" value="Beta-prop_RSE1/DDB1/CPSF1_1st"/>
</dbReference>
<accession>C5M9Q6</accession>
<dbReference type="Pfam" id="PF03178">
    <property type="entry name" value="CPSF_A"/>
    <property type="match status" value="1"/>
</dbReference>
<evidence type="ECO:0008006" key="12">
    <source>
        <dbReference type="Google" id="ProtNLM"/>
    </source>
</evidence>